<gene>
    <name evidence="2" type="ORF">MYVALT_F_02830</name>
</gene>
<proteinExistence type="predicted"/>
<protein>
    <submittedName>
        <fullName evidence="2">Uncharacterized protein</fullName>
    </submittedName>
</protein>
<sequence length="112" mass="13167">MWRLIFQKIHGAFLALFLGLIGNHTKVASRAENTQHTFKKVQYPAKYTFDIKYKCRLVFSTYLFFVRSLVVSMLLTPARFMDNIIPNLKDRYFSSARLEVLKYSEHLSIKAL</sequence>
<evidence type="ECO:0000313" key="3">
    <source>
        <dbReference type="Proteomes" id="UP000693996"/>
    </source>
</evidence>
<dbReference type="EMBL" id="OU343031">
    <property type="protein sequence ID" value="CAG7601900.1"/>
    <property type="molecule type" value="Genomic_DNA"/>
</dbReference>
<accession>A0A916NG58</accession>
<dbReference type="KEGG" id="vtr:MYVALT_F_02830"/>
<dbReference type="Proteomes" id="UP000693996">
    <property type="component" value="Chromosome"/>
</dbReference>
<keyword evidence="1" id="KW-1133">Transmembrane helix</keyword>
<name>A0A916NG58_9BURK</name>
<dbReference type="AlphaFoldDB" id="A0A916NG58"/>
<evidence type="ECO:0000256" key="1">
    <source>
        <dbReference type="SAM" id="Phobius"/>
    </source>
</evidence>
<reference evidence="2" key="1">
    <citation type="submission" date="2021-06" db="EMBL/GenBank/DDBJ databases">
        <authorList>
            <person name="Szabo G."/>
        </authorList>
    </citation>
    <scope>NUCLEOTIDE SEQUENCE</scope>
    <source>
        <strain evidence="2">MYVALT</strain>
    </source>
</reference>
<keyword evidence="3" id="KW-1185">Reference proteome</keyword>
<keyword evidence="1" id="KW-0472">Membrane</keyword>
<evidence type="ECO:0000313" key="2">
    <source>
        <dbReference type="EMBL" id="CAG7601900.1"/>
    </source>
</evidence>
<keyword evidence="1" id="KW-0812">Transmembrane</keyword>
<organism evidence="2 3">
    <name type="scientific">Candidatus Vallotiella hemipterorum</name>
    <dbReference type="NCBI Taxonomy" id="1177213"/>
    <lineage>
        <taxon>Bacteria</taxon>
        <taxon>Pseudomonadati</taxon>
        <taxon>Pseudomonadota</taxon>
        <taxon>Betaproteobacteria</taxon>
        <taxon>Burkholderiales</taxon>
        <taxon>Burkholderiaceae</taxon>
        <taxon>Candidatus Vallotiella</taxon>
    </lineage>
</organism>
<feature type="transmembrane region" description="Helical" evidence="1">
    <location>
        <begin position="57"/>
        <end position="75"/>
    </location>
</feature>